<dbReference type="SMART" id="SM01133">
    <property type="entry name" value="DeoC"/>
    <property type="match status" value="1"/>
</dbReference>
<dbReference type="SUPFAM" id="SSF51569">
    <property type="entry name" value="Aldolase"/>
    <property type="match status" value="1"/>
</dbReference>
<dbReference type="RefSeq" id="WP_136987969.1">
    <property type="nucleotide sequence ID" value="NZ_SZPQ01000001.1"/>
</dbReference>
<dbReference type="Gene3D" id="3.20.20.70">
    <property type="entry name" value="Aldolase class I"/>
    <property type="match status" value="1"/>
</dbReference>
<dbReference type="PIRSF" id="PIRSF001357">
    <property type="entry name" value="DeoC"/>
    <property type="match status" value="1"/>
</dbReference>
<dbReference type="Proteomes" id="UP000305202">
    <property type="component" value="Unassembled WGS sequence"/>
</dbReference>
<evidence type="ECO:0000256" key="3">
    <source>
        <dbReference type="ARBA" id="ARBA00012515"/>
    </source>
</evidence>
<evidence type="ECO:0000256" key="7">
    <source>
        <dbReference type="NCBIfam" id="TIGR00126"/>
    </source>
</evidence>
<evidence type="ECO:0000256" key="5">
    <source>
        <dbReference type="ARBA" id="ARBA00023270"/>
    </source>
</evidence>
<evidence type="ECO:0000256" key="4">
    <source>
        <dbReference type="ARBA" id="ARBA00023239"/>
    </source>
</evidence>
<comment type="caution">
    <text evidence="8">The sequence shown here is derived from an EMBL/GenBank/DDBJ whole genome shotgun (WGS) entry which is preliminary data.</text>
</comment>
<comment type="similarity">
    <text evidence="2">Belongs to the DeoC/FbaB aldolase family. DeoC type 2 subfamily.</text>
</comment>
<dbReference type="InterPro" id="IPR013785">
    <property type="entry name" value="Aldolase_TIM"/>
</dbReference>
<evidence type="ECO:0000313" key="8">
    <source>
        <dbReference type="EMBL" id="TKI08678.1"/>
    </source>
</evidence>
<dbReference type="InterPro" id="IPR002915">
    <property type="entry name" value="DeoC/FbaB/LacD_aldolase"/>
</dbReference>
<gene>
    <name evidence="8" type="primary">deoC</name>
    <name evidence="8" type="ORF">FCN80_01095</name>
</gene>
<dbReference type="InterPro" id="IPR011343">
    <property type="entry name" value="DeoC"/>
</dbReference>
<evidence type="ECO:0000313" key="9">
    <source>
        <dbReference type="Proteomes" id="UP000305202"/>
    </source>
</evidence>
<reference evidence="8 9" key="1">
    <citation type="submission" date="2019-04" db="EMBL/GenBank/DDBJ databases">
        <authorList>
            <person name="Li M."/>
            <person name="Gao C."/>
        </authorList>
    </citation>
    <scope>NUCLEOTIDE SEQUENCE [LARGE SCALE GENOMIC DNA]</scope>
    <source>
        <strain evidence="8 9">BGMRC 2031</strain>
    </source>
</reference>
<evidence type="ECO:0000256" key="2">
    <source>
        <dbReference type="ARBA" id="ARBA00009473"/>
    </source>
</evidence>
<comment type="pathway">
    <text evidence="1">Carbohydrate degradation; 2-deoxy-D-ribose 1-phosphate degradation; D-glyceraldehyde 3-phosphate and acetaldehyde from 2-deoxy-alpha-D-ribose 1-phosphate: step 2/2.</text>
</comment>
<dbReference type="PANTHER" id="PTHR10889:SF3">
    <property type="entry name" value="DEOXYRIBOSE-PHOSPHATE ALDOLASE"/>
    <property type="match status" value="1"/>
</dbReference>
<dbReference type="EC" id="4.1.2.4" evidence="3 7"/>
<dbReference type="EMBL" id="SZPQ01000001">
    <property type="protein sequence ID" value="TKI08678.1"/>
    <property type="molecule type" value="Genomic_DNA"/>
</dbReference>
<dbReference type="CDD" id="cd00959">
    <property type="entry name" value="DeoC"/>
    <property type="match status" value="1"/>
</dbReference>
<sequence>MNELTIAARRALGLMDLTTLGDDDSDEKVAALCAQAKSPAGNTAAVCIYPRFIPIARQTLNQQGTPGIRVATVVNFPAGGDGIEAVLGETRTAIAAGADEIDVVFPYRALAAGETQAGYDLVGRCKALCAEHGVLLKVILETGELRQAALIRRAADIAIDAGADFIKTSTGKVAVNATLESAEIMLTAIRASHAGERVGLKPAGGVRTVQEAAAYLALADRMMGPDWADARHFRFGASSLLASLLQALGYDAPRAGQGY</sequence>
<dbReference type="PANTHER" id="PTHR10889">
    <property type="entry name" value="DEOXYRIBOSE-PHOSPHATE ALDOLASE"/>
    <property type="match status" value="1"/>
</dbReference>
<dbReference type="Pfam" id="PF01791">
    <property type="entry name" value="DeoC"/>
    <property type="match status" value="1"/>
</dbReference>
<protein>
    <recommendedName>
        <fullName evidence="3 7">Deoxyribose-phosphate aldolase</fullName>
        <ecNumber evidence="3 7">4.1.2.4</ecNumber>
    </recommendedName>
</protein>
<dbReference type="NCBIfam" id="TIGR00126">
    <property type="entry name" value="deoC"/>
    <property type="match status" value="1"/>
</dbReference>
<keyword evidence="9" id="KW-1185">Reference proteome</keyword>
<organism evidence="8 9">
    <name type="scientific">Martelella alba</name>
    <dbReference type="NCBI Taxonomy" id="2590451"/>
    <lineage>
        <taxon>Bacteria</taxon>
        <taxon>Pseudomonadati</taxon>
        <taxon>Pseudomonadota</taxon>
        <taxon>Alphaproteobacteria</taxon>
        <taxon>Hyphomicrobiales</taxon>
        <taxon>Aurantimonadaceae</taxon>
        <taxon>Martelella</taxon>
    </lineage>
</organism>
<comment type="catalytic activity">
    <reaction evidence="6">
        <text>2-deoxy-D-ribose 5-phosphate = D-glyceraldehyde 3-phosphate + acetaldehyde</text>
        <dbReference type="Rhea" id="RHEA:12821"/>
        <dbReference type="ChEBI" id="CHEBI:15343"/>
        <dbReference type="ChEBI" id="CHEBI:59776"/>
        <dbReference type="ChEBI" id="CHEBI:62877"/>
        <dbReference type="EC" id="4.1.2.4"/>
    </reaction>
</comment>
<accession>A0ABY2SSR9</accession>
<name>A0ABY2SSR9_9HYPH</name>
<keyword evidence="5" id="KW-0704">Schiff base</keyword>
<keyword evidence="4 8" id="KW-0456">Lyase</keyword>
<proteinExistence type="inferred from homology"/>
<evidence type="ECO:0000256" key="1">
    <source>
        <dbReference type="ARBA" id="ARBA00004816"/>
    </source>
</evidence>
<dbReference type="GO" id="GO:0004139">
    <property type="term" value="F:deoxyribose-phosphate aldolase activity"/>
    <property type="evidence" value="ECO:0007669"/>
    <property type="project" value="UniProtKB-EC"/>
</dbReference>
<evidence type="ECO:0000256" key="6">
    <source>
        <dbReference type="ARBA" id="ARBA00048791"/>
    </source>
</evidence>